<evidence type="ECO:0000313" key="4">
    <source>
        <dbReference type="Proteomes" id="UP000279972"/>
    </source>
</evidence>
<proteinExistence type="predicted"/>
<dbReference type="EMBL" id="CP033924">
    <property type="protein sequence ID" value="AZA82432.1"/>
    <property type="molecule type" value="Genomic_DNA"/>
</dbReference>
<sequence length="195" mass="22662">MNTKRKIALVLICVVVLVVLFSLSRGSNGEKYDDFRFVTYEHSGAELEIGSYSKIDKQGILWVFLKRSRDSAYYKYQLSASEIEKLKIFSSKKLENFVINKELDQGTGYAGSYNFLDIKAGNDEDKICFILPFMHQDFSDPMMLLQDKVFKQSESNKTVRFDIDFAGIRKEILTQEKINFYLPKKQLPMSPKVYR</sequence>
<keyword evidence="4" id="KW-1185">Reference proteome</keyword>
<accession>A0A3G6RL84</accession>
<reference evidence="1 4" key="2">
    <citation type="submission" date="2018-11" db="EMBL/GenBank/DDBJ databases">
        <title>Proposal to divide the Flavobacteriaceae and reorganize its genera based on Amino Acid Identity values calculated from whole genome sequences.</title>
        <authorList>
            <person name="Nicholson A.C."/>
            <person name="Gulvik C.A."/>
            <person name="Whitney A.M."/>
            <person name="Humrighouse B.W."/>
            <person name="Bell M."/>
            <person name="Holmes B."/>
            <person name="Steigerwalt A.G."/>
            <person name="Villarma A."/>
            <person name="Sheth M."/>
            <person name="Batra D."/>
            <person name="Pryor J."/>
            <person name="Bernardet J.-F."/>
            <person name="Hugo C."/>
            <person name="Kampfer P."/>
            <person name="Newman J."/>
            <person name="McQuiston J.R."/>
        </authorList>
    </citation>
    <scope>NUCLEOTIDE SEQUENCE [LARGE SCALE GENOMIC DNA]</scope>
    <source>
        <strain evidence="1 4">KC_1864</strain>
    </source>
</reference>
<evidence type="ECO:0000313" key="1">
    <source>
        <dbReference type="EMBL" id="AZA82432.1"/>
    </source>
</evidence>
<dbReference type="KEGG" id="clac:EG342_11240"/>
<evidence type="ECO:0000313" key="3">
    <source>
        <dbReference type="Proteomes" id="UP000236262"/>
    </source>
</evidence>
<dbReference type="Proteomes" id="UP000236262">
    <property type="component" value="Unassembled WGS sequence"/>
</dbReference>
<dbReference type="RefSeq" id="WP_103290867.1">
    <property type="nucleotide sequence ID" value="NZ_CP033924.1"/>
</dbReference>
<dbReference type="EMBL" id="PPEH01000003">
    <property type="protein sequence ID" value="PNW13892.1"/>
    <property type="molecule type" value="Genomic_DNA"/>
</dbReference>
<protein>
    <submittedName>
        <fullName evidence="2">Uncharacterized protein</fullName>
    </submittedName>
</protein>
<organism evidence="2 3">
    <name type="scientific">Chryseobacterium lactis</name>
    <dbReference type="NCBI Taxonomy" id="1241981"/>
    <lineage>
        <taxon>Bacteria</taxon>
        <taxon>Pseudomonadati</taxon>
        <taxon>Bacteroidota</taxon>
        <taxon>Flavobacteriia</taxon>
        <taxon>Flavobacteriales</taxon>
        <taxon>Weeksellaceae</taxon>
        <taxon>Chryseobacterium group</taxon>
        <taxon>Chryseobacterium</taxon>
    </lineage>
</organism>
<evidence type="ECO:0000313" key="2">
    <source>
        <dbReference type="EMBL" id="PNW13892.1"/>
    </source>
</evidence>
<reference evidence="2 3" key="1">
    <citation type="submission" date="2018-01" db="EMBL/GenBank/DDBJ databases">
        <title>Draft genome sequences of Chryseobacterium lactis NCTC11390, Chryseobacterium oncorhynchi 701B-08, and Chryseobacterium viscerum 687B-08.</title>
        <authorList>
            <person name="Jeong J.-J."/>
            <person name="Lee Y.J."/>
            <person name="Park B."/>
            <person name="Choi I.-G."/>
            <person name="Kim K.D."/>
        </authorList>
    </citation>
    <scope>NUCLEOTIDE SEQUENCE [LARGE SCALE GENOMIC DNA]</scope>
    <source>
        <strain evidence="2 3">NCTC11390</strain>
    </source>
</reference>
<dbReference type="Proteomes" id="UP000279972">
    <property type="component" value="Chromosome"/>
</dbReference>
<dbReference type="OrthoDB" id="1260302at2"/>
<name>A0A3G6RL84_CHRLC</name>
<dbReference type="AlphaFoldDB" id="A0A3G6RL84"/>
<gene>
    <name evidence="2" type="ORF">C1637_08455</name>
    <name evidence="1" type="ORF">EG342_11240</name>
</gene>